<dbReference type="InterPro" id="IPR013783">
    <property type="entry name" value="Ig-like_fold"/>
</dbReference>
<dbReference type="GO" id="GO:0005975">
    <property type="term" value="P:carbohydrate metabolic process"/>
    <property type="evidence" value="ECO:0007669"/>
    <property type="project" value="InterPro"/>
</dbReference>
<proteinExistence type="predicted"/>
<dbReference type="Proteomes" id="UP000030700">
    <property type="component" value="Unassembled WGS sequence"/>
</dbReference>
<gene>
    <name evidence="3" type="ORF">U14_05508</name>
</gene>
<dbReference type="PANTHER" id="PTHR13696:SF52">
    <property type="entry name" value="PARA FAMILY PROTEIN CT_582"/>
    <property type="match status" value="1"/>
</dbReference>
<dbReference type="STRING" id="1499966.U14_05508"/>
<feature type="domain" description="Glycoside hydrolase family 13 N-terminal" evidence="1">
    <location>
        <begin position="307"/>
        <end position="387"/>
    </location>
</feature>
<dbReference type="InterPro" id="IPR014756">
    <property type="entry name" value="Ig_E-set"/>
</dbReference>
<evidence type="ECO:0000259" key="1">
    <source>
        <dbReference type="Pfam" id="PF02922"/>
    </source>
</evidence>
<dbReference type="InterPro" id="IPR050678">
    <property type="entry name" value="DNA_Partitioning_ATPase"/>
</dbReference>
<keyword evidence="4" id="KW-1185">Reference proteome</keyword>
<protein>
    <recommendedName>
        <fullName evidence="5">Cobyrinic acid ac-diamide synthase</fullName>
    </recommendedName>
</protein>
<dbReference type="FunFam" id="3.40.50.300:FF:000285">
    <property type="entry name" value="Sporulation initiation inhibitor Soj"/>
    <property type="match status" value="1"/>
</dbReference>
<dbReference type="EMBL" id="DF820461">
    <property type="protein sequence ID" value="GAK54229.1"/>
    <property type="molecule type" value="Genomic_DNA"/>
</dbReference>
<dbReference type="Pfam" id="PF13614">
    <property type="entry name" value="AAA_31"/>
    <property type="match status" value="1"/>
</dbReference>
<accession>A0A081BS48</accession>
<sequence length="398" mass="44047">MRIIAIANQKGGCGKTTVAINLSACLARQGRRTLLVDMDPQGHCGVGLAVPEEQVARSIYEVLTDQTGVLLSDVLWQIAGNFDLAPSTSMLARVEQELAGAPDQCERLTRALLSVTPKYDYCIIDCPPSTGLLTGNALYASSEVIVPVDTGYFSLYGLTRQIEAVSRHRNQTGRELLVHILPNLYDVRTKHAREVLAELRKKYGKMVFNTQVNFNTKIREATSYGQPIVEYAPASPGHRDFMRLTNELIAEGEVDTTHHVLLEQASQLAHRADQLLATSQVLIGDVRLGDIVEATPEEIDRKISRVYGVSHDEQGVHFCVHAPGAQRVQLAADFNNWSPQATELESKDQDGSFAVTLSLGPGRYRYRYVIDGRWTKDPHNDYVECNPYGELNSIVEVA</sequence>
<dbReference type="CDD" id="cd02042">
    <property type="entry name" value="ParAB_family"/>
    <property type="match status" value="1"/>
</dbReference>
<dbReference type="CDD" id="cd07184">
    <property type="entry name" value="E_set_Isoamylase_like_N"/>
    <property type="match status" value="1"/>
</dbReference>
<dbReference type="Pfam" id="PF02922">
    <property type="entry name" value="CBM_48"/>
    <property type="match status" value="1"/>
</dbReference>
<dbReference type="InterPro" id="IPR004193">
    <property type="entry name" value="Glyco_hydro_13_N"/>
</dbReference>
<dbReference type="InterPro" id="IPR025669">
    <property type="entry name" value="AAA_dom"/>
</dbReference>
<dbReference type="AlphaFoldDB" id="A0A081BS48"/>
<feature type="domain" description="AAA" evidence="2">
    <location>
        <begin position="1"/>
        <end position="172"/>
    </location>
</feature>
<reference evidence="3" key="1">
    <citation type="journal article" date="2015" name="PeerJ">
        <title>First genomic representation of candidate bacterial phylum KSB3 points to enhanced environmental sensing as a trigger of wastewater bulking.</title>
        <authorList>
            <person name="Sekiguchi Y."/>
            <person name="Ohashi A."/>
            <person name="Parks D.H."/>
            <person name="Yamauchi T."/>
            <person name="Tyson G.W."/>
            <person name="Hugenholtz P."/>
        </authorList>
    </citation>
    <scope>NUCLEOTIDE SEQUENCE [LARGE SCALE GENOMIC DNA]</scope>
</reference>
<dbReference type="HOGENOM" id="CLU_691987_0_0_0"/>
<dbReference type="Gene3D" id="3.40.50.300">
    <property type="entry name" value="P-loop containing nucleotide triphosphate hydrolases"/>
    <property type="match status" value="1"/>
</dbReference>
<evidence type="ECO:0000313" key="3">
    <source>
        <dbReference type="EMBL" id="GAK54229.1"/>
    </source>
</evidence>
<evidence type="ECO:0000259" key="2">
    <source>
        <dbReference type="Pfam" id="PF13614"/>
    </source>
</evidence>
<evidence type="ECO:0008006" key="5">
    <source>
        <dbReference type="Google" id="ProtNLM"/>
    </source>
</evidence>
<dbReference type="SUPFAM" id="SSF81296">
    <property type="entry name" value="E set domains"/>
    <property type="match status" value="1"/>
</dbReference>
<organism evidence="3">
    <name type="scientific">Candidatus Moduliflexus flocculans</name>
    <dbReference type="NCBI Taxonomy" id="1499966"/>
    <lineage>
        <taxon>Bacteria</taxon>
        <taxon>Candidatus Moduliflexota</taxon>
        <taxon>Candidatus Moduliflexia</taxon>
        <taxon>Candidatus Moduliflexales</taxon>
        <taxon>Candidatus Moduliflexaceae</taxon>
    </lineage>
</organism>
<dbReference type="GO" id="GO:0004553">
    <property type="term" value="F:hydrolase activity, hydrolyzing O-glycosyl compounds"/>
    <property type="evidence" value="ECO:0007669"/>
    <property type="project" value="InterPro"/>
</dbReference>
<dbReference type="Gene3D" id="2.60.40.10">
    <property type="entry name" value="Immunoglobulins"/>
    <property type="match status" value="1"/>
</dbReference>
<evidence type="ECO:0000313" key="4">
    <source>
        <dbReference type="Proteomes" id="UP000030700"/>
    </source>
</evidence>
<name>A0A081BS48_9BACT</name>
<dbReference type="InterPro" id="IPR027417">
    <property type="entry name" value="P-loop_NTPase"/>
</dbReference>
<dbReference type="PANTHER" id="PTHR13696">
    <property type="entry name" value="P-LOOP CONTAINING NUCLEOSIDE TRIPHOSPHATE HYDROLASE"/>
    <property type="match status" value="1"/>
</dbReference>
<dbReference type="SUPFAM" id="SSF52540">
    <property type="entry name" value="P-loop containing nucleoside triphosphate hydrolases"/>
    <property type="match status" value="1"/>
</dbReference>